<keyword evidence="5" id="KW-0762">Sugar transport</keyword>
<keyword evidence="6 9" id="KW-0812">Transmembrane</keyword>
<proteinExistence type="predicted"/>
<gene>
    <name evidence="10" type="ORF">UFOPK4345_00814</name>
</gene>
<evidence type="ECO:0000256" key="1">
    <source>
        <dbReference type="ARBA" id="ARBA00004651"/>
    </source>
</evidence>
<comment type="subcellular location">
    <subcellularLocation>
        <location evidence="1">Cell membrane</location>
        <topology evidence="1">Multi-pass membrane protein</topology>
    </subcellularLocation>
</comment>
<dbReference type="Pfam" id="PF02653">
    <property type="entry name" value="BPD_transp_2"/>
    <property type="match status" value="1"/>
</dbReference>
<dbReference type="AlphaFoldDB" id="A0A6J7UKJ2"/>
<reference evidence="10" key="1">
    <citation type="submission" date="2020-05" db="EMBL/GenBank/DDBJ databases">
        <authorList>
            <person name="Chiriac C."/>
            <person name="Salcher M."/>
            <person name="Ghai R."/>
            <person name="Kavagutti S V."/>
        </authorList>
    </citation>
    <scope>NUCLEOTIDE SEQUENCE</scope>
</reference>
<keyword evidence="2" id="KW-0813">Transport</keyword>
<evidence type="ECO:0000256" key="4">
    <source>
        <dbReference type="ARBA" id="ARBA00022519"/>
    </source>
</evidence>
<name>A0A6J7UKJ2_9ZZZZ</name>
<accession>A0A6J7UKJ2</accession>
<dbReference type="GO" id="GO:0022857">
    <property type="term" value="F:transmembrane transporter activity"/>
    <property type="evidence" value="ECO:0007669"/>
    <property type="project" value="InterPro"/>
</dbReference>
<evidence type="ECO:0000313" key="10">
    <source>
        <dbReference type="EMBL" id="CAB5065466.1"/>
    </source>
</evidence>
<evidence type="ECO:0000256" key="8">
    <source>
        <dbReference type="ARBA" id="ARBA00023136"/>
    </source>
</evidence>
<sequence>MATSLMGAFVGAMILMRLNSVQAQQGDGQEFEYIIAAVVGGNLMTGGYGSVIGASLGALIMAVSKNGIPAAQWNQDGRYIFLGAVLLVAVLVNNYVRRKANEQR</sequence>
<keyword evidence="4" id="KW-0997">Cell inner membrane</keyword>
<dbReference type="PANTHER" id="PTHR32196">
    <property type="entry name" value="ABC TRANSPORTER PERMEASE PROTEIN YPHD-RELATED-RELATED"/>
    <property type="match status" value="1"/>
</dbReference>
<feature type="transmembrane region" description="Helical" evidence="9">
    <location>
        <begin position="33"/>
        <end position="59"/>
    </location>
</feature>
<evidence type="ECO:0000256" key="7">
    <source>
        <dbReference type="ARBA" id="ARBA00022989"/>
    </source>
</evidence>
<protein>
    <submittedName>
        <fullName evidence="10">Unannotated protein</fullName>
    </submittedName>
</protein>
<evidence type="ECO:0000256" key="2">
    <source>
        <dbReference type="ARBA" id="ARBA00022448"/>
    </source>
</evidence>
<dbReference type="EMBL" id="CAFBQV010000119">
    <property type="protein sequence ID" value="CAB5065466.1"/>
    <property type="molecule type" value="Genomic_DNA"/>
</dbReference>
<dbReference type="InterPro" id="IPR001851">
    <property type="entry name" value="ABC_transp_permease"/>
</dbReference>
<keyword evidence="7 9" id="KW-1133">Transmembrane helix</keyword>
<evidence type="ECO:0000256" key="5">
    <source>
        <dbReference type="ARBA" id="ARBA00022597"/>
    </source>
</evidence>
<evidence type="ECO:0000256" key="6">
    <source>
        <dbReference type="ARBA" id="ARBA00022692"/>
    </source>
</evidence>
<dbReference type="GO" id="GO:0005886">
    <property type="term" value="C:plasma membrane"/>
    <property type="evidence" value="ECO:0007669"/>
    <property type="project" value="UniProtKB-SubCell"/>
</dbReference>
<feature type="transmembrane region" description="Helical" evidence="9">
    <location>
        <begin position="79"/>
        <end position="96"/>
    </location>
</feature>
<keyword evidence="8 9" id="KW-0472">Membrane</keyword>
<evidence type="ECO:0000256" key="3">
    <source>
        <dbReference type="ARBA" id="ARBA00022475"/>
    </source>
</evidence>
<dbReference type="PANTHER" id="PTHR32196:SF32">
    <property type="entry name" value="XYLOSE TRANSPORT SYSTEM PERMEASE PROTEIN XYLH"/>
    <property type="match status" value="1"/>
</dbReference>
<organism evidence="10">
    <name type="scientific">freshwater metagenome</name>
    <dbReference type="NCBI Taxonomy" id="449393"/>
    <lineage>
        <taxon>unclassified sequences</taxon>
        <taxon>metagenomes</taxon>
        <taxon>ecological metagenomes</taxon>
    </lineage>
</organism>
<evidence type="ECO:0000256" key="9">
    <source>
        <dbReference type="SAM" id="Phobius"/>
    </source>
</evidence>
<keyword evidence="3" id="KW-1003">Cell membrane</keyword>